<proteinExistence type="predicted"/>
<dbReference type="Proteomes" id="UP000597656">
    <property type="component" value="Unassembled WGS sequence"/>
</dbReference>
<evidence type="ECO:0000313" key="2">
    <source>
        <dbReference type="Proteomes" id="UP000597656"/>
    </source>
</evidence>
<evidence type="ECO:0008006" key="3">
    <source>
        <dbReference type="Google" id="ProtNLM"/>
    </source>
</evidence>
<evidence type="ECO:0000313" key="1">
    <source>
        <dbReference type="EMBL" id="GGN28790.1"/>
    </source>
</evidence>
<name>A0ABQ2IVE4_9PSEU</name>
<gene>
    <name evidence="1" type="ORF">GCM10011609_85260</name>
</gene>
<comment type="caution">
    <text evidence="1">The sequence shown here is derived from an EMBL/GenBank/DDBJ whole genome shotgun (WGS) entry which is preliminary data.</text>
</comment>
<reference evidence="2" key="1">
    <citation type="journal article" date="2019" name="Int. J. Syst. Evol. Microbiol.">
        <title>The Global Catalogue of Microorganisms (GCM) 10K type strain sequencing project: providing services to taxonomists for standard genome sequencing and annotation.</title>
        <authorList>
            <consortium name="The Broad Institute Genomics Platform"/>
            <consortium name="The Broad Institute Genome Sequencing Center for Infectious Disease"/>
            <person name="Wu L."/>
            <person name="Ma J."/>
        </authorList>
    </citation>
    <scope>NUCLEOTIDE SEQUENCE [LARGE SCALE GENOMIC DNA]</scope>
    <source>
        <strain evidence="2">CGMCC 4.7319</strain>
    </source>
</reference>
<organism evidence="1 2">
    <name type="scientific">Lentzea pudingi</name>
    <dbReference type="NCBI Taxonomy" id="1789439"/>
    <lineage>
        <taxon>Bacteria</taxon>
        <taxon>Bacillati</taxon>
        <taxon>Actinomycetota</taxon>
        <taxon>Actinomycetes</taxon>
        <taxon>Pseudonocardiales</taxon>
        <taxon>Pseudonocardiaceae</taxon>
        <taxon>Lentzea</taxon>
    </lineage>
</organism>
<sequence>MKTDTRLMTSDYVVLGVVLSQPLDRRWRVRQMAEAAQCLKSVARNGLNRLHRVGAVHKEIGSLKSRDPETYERNSYWVDLDAVPAARSALKQAESQDLRAKLSELGLDLDILVTDIATKVG</sequence>
<protein>
    <recommendedName>
        <fullName evidence="3">Transcriptional regulator</fullName>
    </recommendedName>
</protein>
<accession>A0ABQ2IVE4</accession>
<dbReference type="RefSeq" id="WP_189160551.1">
    <property type="nucleotide sequence ID" value="NZ_BMNC01000029.1"/>
</dbReference>
<keyword evidence="2" id="KW-1185">Reference proteome</keyword>
<dbReference type="EMBL" id="BMNC01000029">
    <property type="protein sequence ID" value="GGN28790.1"/>
    <property type="molecule type" value="Genomic_DNA"/>
</dbReference>